<dbReference type="EMBL" id="PQIB02000011">
    <property type="protein sequence ID" value="RLM85566.1"/>
    <property type="molecule type" value="Genomic_DNA"/>
</dbReference>
<accession>A0A3L6QQD3</accession>
<gene>
    <name evidence="2" type="ORF">C2845_PM04G25060</name>
</gene>
<evidence type="ECO:0000313" key="3">
    <source>
        <dbReference type="Proteomes" id="UP000275267"/>
    </source>
</evidence>
<feature type="domain" description="DUF1618" evidence="1">
    <location>
        <begin position="48"/>
        <end position="82"/>
    </location>
</feature>
<dbReference type="AlphaFoldDB" id="A0A3L6QQD3"/>
<reference evidence="3" key="1">
    <citation type="journal article" date="2019" name="Nat. Commun.">
        <title>The genome of broomcorn millet.</title>
        <authorList>
            <person name="Zou C."/>
            <person name="Miki D."/>
            <person name="Li D."/>
            <person name="Tang Q."/>
            <person name="Xiao L."/>
            <person name="Rajput S."/>
            <person name="Deng P."/>
            <person name="Jia W."/>
            <person name="Huang R."/>
            <person name="Zhang M."/>
            <person name="Sun Y."/>
            <person name="Hu J."/>
            <person name="Fu X."/>
            <person name="Schnable P.S."/>
            <person name="Li F."/>
            <person name="Zhang H."/>
            <person name="Feng B."/>
            <person name="Zhu X."/>
            <person name="Liu R."/>
            <person name="Schnable J.C."/>
            <person name="Zhu J.-K."/>
            <person name="Zhang H."/>
        </authorList>
    </citation>
    <scope>NUCLEOTIDE SEQUENCE [LARGE SCALE GENOMIC DNA]</scope>
</reference>
<dbReference type="Pfam" id="PF07762">
    <property type="entry name" value="DUF1618"/>
    <property type="match status" value="1"/>
</dbReference>
<dbReference type="OrthoDB" id="689420at2759"/>
<protein>
    <recommendedName>
        <fullName evidence="1">DUF1618 domain-containing protein</fullName>
    </recommendedName>
</protein>
<proteinExistence type="predicted"/>
<keyword evidence="3" id="KW-1185">Reference proteome</keyword>
<comment type="caution">
    <text evidence="2">The sequence shown here is derived from an EMBL/GenBank/DDBJ whole genome shotgun (WGS) entry which is preliminary data.</text>
</comment>
<evidence type="ECO:0000313" key="2">
    <source>
        <dbReference type="EMBL" id="RLM85566.1"/>
    </source>
</evidence>
<evidence type="ECO:0000259" key="1">
    <source>
        <dbReference type="Pfam" id="PF07762"/>
    </source>
</evidence>
<dbReference type="Proteomes" id="UP000275267">
    <property type="component" value="Unassembled WGS sequence"/>
</dbReference>
<dbReference type="InterPro" id="IPR011676">
    <property type="entry name" value="DUF1618"/>
</dbReference>
<name>A0A3L6QQD3_PANMI</name>
<organism evidence="2 3">
    <name type="scientific">Panicum miliaceum</name>
    <name type="common">Proso millet</name>
    <name type="synonym">Broomcorn millet</name>
    <dbReference type="NCBI Taxonomy" id="4540"/>
    <lineage>
        <taxon>Eukaryota</taxon>
        <taxon>Viridiplantae</taxon>
        <taxon>Streptophyta</taxon>
        <taxon>Embryophyta</taxon>
        <taxon>Tracheophyta</taxon>
        <taxon>Spermatophyta</taxon>
        <taxon>Magnoliopsida</taxon>
        <taxon>Liliopsida</taxon>
        <taxon>Poales</taxon>
        <taxon>Poaceae</taxon>
        <taxon>PACMAD clade</taxon>
        <taxon>Panicoideae</taxon>
        <taxon>Panicodae</taxon>
        <taxon>Paniceae</taxon>
        <taxon>Panicinae</taxon>
        <taxon>Panicum</taxon>
        <taxon>Panicum sect. Panicum</taxon>
    </lineage>
</organism>
<sequence length="89" mass="10177">MAELLQYSSTGGRWEFRELRVLHDPGTDVELRCWHEDAVFSLGELMCWADYHKGILFRDVAAADPELRFVPFPGIDVRHDYTNGPGAPE</sequence>